<dbReference type="PANTHER" id="PTHR11764:SF58">
    <property type="entry name" value="BETA-AMYRIN SYNTHASE-RELATED"/>
    <property type="match status" value="1"/>
</dbReference>
<dbReference type="AlphaFoldDB" id="A0A067DX23"/>
<keyword evidence="1" id="KW-0677">Repeat</keyword>
<organism evidence="4 5">
    <name type="scientific">Citrus sinensis</name>
    <name type="common">Sweet orange</name>
    <name type="synonym">Citrus aurantium var. sinensis</name>
    <dbReference type="NCBI Taxonomy" id="2711"/>
    <lineage>
        <taxon>Eukaryota</taxon>
        <taxon>Viridiplantae</taxon>
        <taxon>Streptophyta</taxon>
        <taxon>Embryophyta</taxon>
        <taxon>Tracheophyta</taxon>
        <taxon>Spermatophyta</taxon>
        <taxon>Magnoliopsida</taxon>
        <taxon>eudicotyledons</taxon>
        <taxon>Gunneridae</taxon>
        <taxon>Pentapetalae</taxon>
        <taxon>rosids</taxon>
        <taxon>malvids</taxon>
        <taxon>Sapindales</taxon>
        <taxon>Rutaceae</taxon>
        <taxon>Aurantioideae</taxon>
        <taxon>Citrus</taxon>
    </lineage>
</organism>
<sequence>SKTGGITGWEPAGAPSWIELLNPIEFLDEVIIEHDYVECTASALKAMTLFQKLYPKHKKNEVNNFITNGVKFTEDSQKLDGSWYGTWGVCFIYSTWWAISGLVAAEKTYSNCLAIRKATDFLLNIQCDDGGWGESYLSCPNKLHMNRIQ</sequence>
<dbReference type="Proteomes" id="UP000027120">
    <property type="component" value="Unassembled WGS sequence"/>
</dbReference>
<dbReference type="EMBL" id="KK785173">
    <property type="protein sequence ID" value="KDO47539.1"/>
    <property type="molecule type" value="Genomic_DNA"/>
</dbReference>
<dbReference type="GO" id="GO:0016104">
    <property type="term" value="P:triterpenoid biosynthetic process"/>
    <property type="evidence" value="ECO:0007669"/>
    <property type="project" value="InterPro"/>
</dbReference>
<gene>
    <name evidence="4" type="ORF">CISIN_1g0264002mg</name>
</gene>
<dbReference type="InterPro" id="IPR008930">
    <property type="entry name" value="Terpenoid_cyclase/PrenylTrfase"/>
</dbReference>
<keyword evidence="2" id="KW-0413">Isomerase</keyword>
<evidence type="ECO:0000256" key="1">
    <source>
        <dbReference type="ARBA" id="ARBA00022737"/>
    </source>
</evidence>
<evidence type="ECO:0000313" key="5">
    <source>
        <dbReference type="Proteomes" id="UP000027120"/>
    </source>
</evidence>
<proteinExistence type="predicted"/>
<evidence type="ECO:0000256" key="2">
    <source>
        <dbReference type="ARBA" id="ARBA00023235"/>
    </source>
</evidence>
<name>A0A067DX23_CITSI</name>
<dbReference type="Gene3D" id="1.50.10.20">
    <property type="match status" value="1"/>
</dbReference>
<dbReference type="EMBL" id="KK785173">
    <property type="protein sequence ID" value="KDO47540.1"/>
    <property type="molecule type" value="Genomic_DNA"/>
</dbReference>
<dbReference type="PANTHER" id="PTHR11764">
    <property type="entry name" value="TERPENE CYCLASE/MUTASE FAMILY MEMBER"/>
    <property type="match status" value="1"/>
</dbReference>
<reference evidence="4 5" key="1">
    <citation type="submission" date="2014-04" db="EMBL/GenBank/DDBJ databases">
        <authorList>
            <consortium name="International Citrus Genome Consortium"/>
            <person name="Gmitter F."/>
            <person name="Chen C."/>
            <person name="Farmerie W."/>
            <person name="Harkins T."/>
            <person name="Desany B."/>
            <person name="Mohiuddin M."/>
            <person name="Kodira C."/>
            <person name="Borodovsky M."/>
            <person name="Lomsadze A."/>
            <person name="Burns P."/>
            <person name="Jenkins J."/>
            <person name="Prochnik S."/>
            <person name="Shu S."/>
            <person name="Chapman J."/>
            <person name="Pitluck S."/>
            <person name="Schmutz J."/>
            <person name="Rokhsar D."/>
        </authorList>
    </citation>
    <scope>NUCLEOTIDE SEQUENCE</scope>
</reference>
<dbReference type="InterPro" id="IPR032696">
    <property type="entry name" value="SQ_cyclase_C"/>
</dbReference>
<keyword evidence="5" id="KW-1185">Reference proteome</keyword>
<dbReference type="SUPFAM" id="SSF48239">
    <property type="entry name" value="Terpenoid cyclases/Protein prenyltransferases"/>
    <property type="match status" value="1"/>
</dbReference>
<dbReference type="Pfam" id="PF13243">
    <property type="entry name" value="SQHop_cyclase_C"/>
    <property type="match status" value="1"/>
</dbReference>
<feature type="domain" description="Squalene cyclase C-terminal" evidence="3">
    <location>
        <begin position="13"/>
        <end position="141"/>
    </location>
</feature>
<dbReference type="GO" id="GO:0042300">
    <property type="term" value="F:beta-amyrin synthase activity"/>
    <property type="evidence" value="ECO:0007669"/>
    <property type="project" value="UniProtKB-ARBA"/>
</dbReference>
<dbReference type="InterPro" id="IPR018333">
    <property type="entry name" value="Squalene_cyclase"/>
</dbReference>
<dbReference type="STRING" id="2711.A0A067DX23"/>
<evidence type="ECO:0000313" key="4">
    <source>
        <dbReference type="EMBL" id="KDO47539.1"/>
    </source>
</evidence>
<feature type="non-terminal residue" evidence="4">
    <location>
        <position position="1"/>
    </location>
</feature>
<protein>
    <recommendedName>
        <fullName evidence="3">Squalene cyclase C-terminal domain-containing protein</fullName>
    </recommendedName>
</protein>
<dbReference type="GO" id="GO:0005811">
    <property type="term" value="C:lipid droplet"/>
    <property type="evidence" value="ECO:0007669"/>
    <property type="project" value="InterPro"/>
</dbReference>
<evidence type="ECO:0000259" key="3">
    <source>
        <dbReference type="Pfam" id="PF13243"/>
    </source>
</evidence>
<accession>A0A067DX23</accession>